<evidence type="ECO:0000313" key="2">
    <source>
        <dbReference type="EMBL" id="KER32760.1"/>
    </source>
</evidence>
<dbReference type="EMBL" id="KL596631">
    <property type="protein sequence ID" value="KER32760.1"/>
    <property type="molecule type" value="Genomic_DNA"/>
</dbReference>
<keyword evidence="1" id="KW-1133">Transmembrane helix</keyword>
<protein>
    <recommendedName>
        <fullName evidence="4">Transmembrane protein 209</fullName>
    </recommendedName>
</protein>
<keyword evidence="1" id="KW-0472">Membrane</keyword>
<dbReference type="InterPro" id="IPR019176">
    <property type="entry name" value="Cytochrome_B561-rel"/>
</dbReference>
<sequence>MTKLKRKGEKQQPCLTPLRGNLNRKLDVRVRSFHHWRIATNEKADIFFTQICRIMRRTIKNITATPDISVCKIPCALSTAKFIKMAFYIRNRQAVLRSISEENKWLVVNLLVGMCILIELKFLPIYHLFSLPEETLACYSIIGCVFLVICGISALYHIIIMCRSFLFLKLGDQVGIVEKKTPLNSPPCVIYGPTMFHSSLLRELPGFPRQGANAVSISLEQPGLNSSASGDMLRSMLSTSPKFSSSPYMRPDGFPAAFASMADKSASFSSRSAHALCSASLLDIALSPIAGPPVLVSDTTELGYRLSNSTNMFQSTTWSSPRWSSVPHQPLQYQLSCSTSACSGRSWLEDPKQKSASSLKTSLSDLGFLDTRYSRQNPREQPMERSSDEYWNENKITASCLAQWTMDLRKWLHGTIVRRLVDEIAAVNRHFNETSGEEVAIGSTTLETLQQLCSTKYQYLPTLPVLLSFLEFSKDHGYLVNRLKELARGSCLEDFRWDSGSRSSSWPWKEHLPNDSLILLHLFATYMDTRMPAHPKCLTGRVFSQLCIVRHPDKPDLKSKFNSQLYQVTVQPPHFKLVLDGKIYSFQPGPDNLFHVILMCFHHALKLDGKFRSINLGPSGLNMAWIFTPK</sequence>
<gene>
    <name evidence="2" type="ORF">T265_01244</name>
</gene>
<dbReference type="RefSeq" id="XP_009163493.1">
    <property type="nucleotide sequence ID" value="XM_009165229.1"/>
</dbReference>
<reference evidence="2 3" key="1">
    <citation type="submission" date="2013-11" db="EMBL/GenBank/DDBJ databases">
        <title>Opisthorchis viverrini - life in the bile duct.</title>
        <authorList>
            <person name="Young N.D."/>
            <person name="Nagarajan N."/>
            <person name="Lin S.J."/>
            <person name="Korhonen P.K."/>
            <person name="Jex A.R."/>
            <person name="Hall R.S."/>
            <person name="Safavi-Hemami H."/>
            <person name="Kaewkong W."/>
            <person name="Bertrand D."/>
            <person name="Gao S."/>
            <person name="Seet Q."/>
            <person name="Wongkham S."/>
            <person name="Teh B.T."/>
            <person name="Wongkham C."/>
            <person name="Intapan P.M."/>
            <person name="Maleewong W."/>
            <person name="Yang X."/>
            <person name="Hu M."/>
            <person name="Wang Z."/>
            <person name="Hofmann A."/>
            <person name="Sternberg P.W."/>
            <person name="Tan P."/>
            <person name="Wang J."/>
            <person name="Gasser R.B."/>
        </authorList>
    </citation>
    <scope>NUCLEOTIDE SEQUENCE [LARGE SCALE GENOMIC DNA]</scope>
</reference>
<dbReference type="Proteomes" id="UP000054324">
    <property type="component" value="Unassembled WGS sequence"/>
</dbReference>
<feature type="transmembrane region" description="Helical" evidence="1">
    <location>
        <begin position="106"/>
        <end position="127"/>
    </location>
</feature>
<accession>A0A075AAG7</accession>
<dbReference type="CTD" id="20315432"/>
<evidence type="ECO:0000313" key="3">
    <source>
        <dbReference type="Proteomes" id="UP000054324"/>
    </source>
</evidence>
<dbReference type="GO" id="GO:0016020">
    <property type="term" value="C:membrane"/>
    <property type="evidence" value="ECO:0007669"/>
    <property type="project" value="TreeGrafter"/>
</dbReference>
<dbReference type="OrthoDB" id="509821at2759"/>
<organism evidence="2 3">
    <name type="scientific">Opisthorchis viverrini</name>
    <name type="common">Southeast Asian liver fluke</name>
    <dbReference type="NCBI Taxonomy" id="6198"/>
    <lineage>
        <taxon>Eukaryota</taxon>
        <taxon>Metazoa</taxon>
        <taxon>Spiralia</taxon>
        <taxon>Lophotrochozoa</taxon>
        <taxon>Platyhelminthes</taxon>
        <taxon>Trematoda</taxon>
        <taxon>Digenea</taxon>
        <taxon>Opisthorchiida</taxon>
        <taxon>Opisthorchiata</taxon>
        <taxon>Opisthorchiidae</taxon>
        <taxon>Opisthorchis</taxon>
    </lineage>
</organism>
<dbReference type="PANTHER" id="PTHR21780">
    <property type="entry name" value="TRANSMEMBRANE PROTEIN 209"/>
    <property type="match status" value="1"/>
</dbReference>
<dbReference type="AlphaFoldDB" id="A0A075AAG7"/>
<dbReference type="GeneID" id="20315432"/>
<keyword evidence="1" id="KW-0812">Transmembrane</keyword>
<dbReference type="KEGG" id="ovi:T265_01244"/>
<dbReference type="PANTHER" id="PTHR21780:SF0">
    <property type="entry name" value="TRANSMEMBRANE PROTEIN 209"/>
    <property type="match status" value="1"/>
</dbReference>
<proteinExistence type="predicted"/>
<evidence type="ECO:0008006" key="4">
    <source>
        <dbReference type="Google" id="ProtNLM"/>
    </source>
</evidence>
<keyword evidence="3" id="KW-1185">Reference proteome</keyword>
<dbReference type="STRING" id="6198.A0A075AAG7"/>
<name>A0A075AAG7_OPIVI</name>
<dbReference type="Pfam" id="PF09786">
    <property type="entry name" value="CytochromB561_N"/>
    <property type="match status" value="1"/>
</dbReference>
<evidence type="ECO:0000256" key="1">
    <source>
        <dbReference type="SAM" id="Phobius"/>
    </source>
</evidence>
<feature type="transmembrane region" description="Helical" evidence="1">
    <location>
        <begin position="139"/>
        <end position="159"/>
    </location>
</feature>